<protein>
    <submittedName>
        <fullName evidence="4">Cyclin N-terminal domain-containing protein</fullName>
    </submittedName>
</protein>
<dbReference type="Proteomes" id="UP000274429">
    <property type="component" value="Unassembled WGS sequence"/>
</dbReference>
<name>A0A0R3WMF6_HYDTA</name>
<keyword evidence="3" id="KW-1185">Reference proteome</keyword>
<dbReference type="InterPro" id="IPR036915">
    <property type="entry name" value="Cyclin-like_sf"/>
</dbReference>
<gene>
    <name evidence="2" type="ORF">TTAC_LOCUS1931</name>
</gene>
<dbReference type="STRING" id="6205.A0A0R3WMF6"/>
<evidence type="ECO:0000313" key="2">
    <source>
        <dbReference type="EMBL" id="VDM18671.1"/>
    </source>
</evidence>
<reference evidence="4" key="1">
    <citation type="submission" date="2017-02" db="UniProtKB">
        <authorList>
            <consortium name="WormBaseParasite"/>
        </authorList>
    </citation>
    <scope>IDENTIFICATION</scope>
</reference>
<evidence type="ECO:0000313" key="4">
    <source>
        <dbReference type="WBParaSite" id="TTAC_0000194401-mRNA-1"/>
    </source>
</evidence>
<feature type="domain" description="Cyclin N-terminal" evidence="1">
    <location>
        <begin position="116"/>
        <end position="197"/>
    </location>
</feature>
<reference evidence="2 3" key="2">
    <citation type="submission" date="2018-11" db="EMBL/GenBank/DDBJ databases">
        <authorList>
            <consortium name="Pathogen Informatics"/>
        </authorList>
    </citation>
    <scope>NUCLEOTIDE SEQUENCE [LARGE SCALE GENOMIC DNA]</scope>
</reference>
<evidence type="ECO:0000313" key="3">
    <source>
        <dbReference type="Proteomes" id="UP000274429"/>
    </source>
</evidence>
<dbReference type="EMBL" id="UYWX01000614">
    <property type="protein sequence ID" value="VDM18671.1"/>
    <property type="molecule type" value="Genomic_DNA"/>
</dbReference>
<dbReference type="SUPFAM" id="SSF47954">
    <property type="entry name" value="Cyclin-like"/>
    <property type="match status" value="1"/>
</dbReference>
<accession>A0A0R3WMF6</accession>
<dbReference type="Gene3D" id="1.10.472.10">
    <property type="entry name" value="Cyclin-like"/>
    <property type="match status" value="1"/>
</dbReference>
<dbReference type="InterPro" id="IPR006671">
    <property type="entry name" value="Cyclin_N"/>
</dbReference>
<sequence>MDPLIVNTEASQQQQQALQSGSLPDHEWFGQAIEVEDASDPYFANPEYSIEYFKKSKLKAIIKYVTENSLFALAMAAQMNSSIHIDLTTITRIDAIFFLMILAWELSLDIQYMHSMQPDFLQRNNINANVRYAVIEWLKTVHWYFQIPTRTLHVAVELMDLYAMLHPILIQEYQLLASAALALASRARNSDFRPNYYLFSRISQYQWTQHQARLASDYLFDLGLNMDPLYSFSASVRCCAVLLLLRFLLRRYCNCSDSDSGVGDLCPYENIPMWPPEMVNLTTCVDNEVLRDAAMYYALILFRVVDVCVPFYLENHRDTENSCTFNKYIRPDYESIALDPILCRMRIEDLSEIRELE</sequence>
<organism evidence="4">
    <name type="scientific">Hydatigena taeniaeformis</name>
    <name type="common">Feline tapeworm</name>
    <name type="synonym">Taenia taeniaeformis</name>
    <dbReference type="NCBI Taxonomy" id="6205"/>
    <lineage>
        <taxon>Eukaryota</taxon>
        <taxon>Metazoa</taxon>
        <taxon>Spiralia</taxon>
        <taxon>Lophotrochozoa</taxon>
        <taxon>Platyhelminthes</taxon>
        <taxon>Cestoda</taxon>
        <taxon>Eucestoda</taxon>
        <taxon>Cyclophyllidea</taxon>
        <taxon>Taeniidae</taxon>
        <taxon>Hydatigera</taxon>
    </lineage>
</organism>
<dbReference type="OrthoDB" id="6272950at2759"/>
<proteinExistence type="predicted"/>
<dbReference type="AlphaFoldDB" id="A0A0R3WMF6"/>
<dbReference type="Pfam" id="PF00134">
    <property type="entry name" value="Cyclin_N"/>
    <property type="match status" value="1"/>
</dbReference>
<dbReference type="WBParaSite" id="TTAC_0000194401-mRNA-1">
    <property type="protein sequence ID" value="TTAC_0000194401-mRNA-1"/>
    <property type="gene ID" value="TTAC_0000194401"/>
</dbReference>
<evidence type="ECO:0000259" key="1">
    <source>
        <dbReference type="Pfam" id="PF00134"/>
    </source>
</evidence>